<proteinExistence type="predicted"/>
<dbReference type="EMBL" id="CAFBLQ010000122">
    <property type="protein sequence ID" value="CAB4877836.1"/>
    <property type="molecule type" value="Genomic_DNA"/>
</dbReference>
<name>A0A6J7E4K3_9ZZZZ</name>
<reference evidence="1" key="1">
    <citation type="submission" date="2020-05" db="EMBL/GenBank/DDBJ databases">
        <authorList>
            <person name="Chiriac C."/>
            <person name="Salcher M."/>
            <person name="Ghai R."/>
            <person name="Kavagutti S V."/>
        </authorList>
    </citation>
    <scope>NUCLEOTIDE SEQUENCE</scope>
</reference>
<evidence type="ECO:0000313" key="1">
    <source>
        <dbReference type="EMBL" id="CAB4877836.1"/>
    </source>
</evidence>
<dbReference type="AlphaFoldDB" id="A0A6J7E4K3"/>
<dbReference type="Pfam" id="PF13030">
    <property type="entry name" value="DUF3891"/>
    <property type="match status" value="1"/>
</dbReference>
<accession>A0A6J7E4K3</accession>
<sequence>MIIGPHPRGYFVVLQRDHATMTAQLARAWGSPAVGGPADEVVVVAAAEHERGWDGRDLPILDPAAGVPCGPGDIPLAAHLPMQLDGPRELGESDPHAGLLVAIKHCNRYRPVAPQALLLRRHRQVARFRRDSARLQRDLRARIAAPDSEIDRQWRTLHACDTISHAQLTAVPRLVGAVVPGADGRPVTLTSAAAEGGLSIDPWPFSGAEVRLDVPGRVLAGGCTSQAELERAFTAAPVEMQEFLLVPAQRRSA</sequence>
<protein>
    <submittedName>
        <fullName evidence="1">Unannotated protein</fullName>
    </submittedName>
</protein>
<organism evidence="1">
    <name type="scientific">freshwater metagenome</name>
    <dbReference type="NCBI Taxonomy" id="449393"/>
    <lineage>
        <taxon>unclassified sequences</taxon>
        <taxon>metagenomes</taxon>
        <taxon>ecological metagenomes</taxon>
    </lineage>
</organism>
<gene>
    <name evidence="1" type="ORF">UFOPK3423_01102</name>
</gene>
<dbReference type="InterPro" id="IPR024992">
    <property type="entry name" value="DUF3891"/>
</dbReference>